<dbReference type="EMBL" id="CM017322">
    <property type="protein sequence ID" value="KAE8008794.1"/>
    <property type="molecule type" value="Genomic_DNA"/>
</dbReference>
<dbReference type="PROSITE" id="PS51354">
    <property type="entry name" value="GLUTAREDOXIN_2"/>
    <property type="match status" value="1"/>
</dbReference>
<sequence>MARFCYANWSGDDQLHSDGGGLVERGSEIRPKSFRQKSPKALDKASPPGVSPLGPDIQAVLYELCADGQKPVPAVFVGGKFLGGVETLMACHINGSLVPFLKDVGAL</sequence>
<gene>
    <name evidence="6" type="ORF">FH972_005270</name>
</gene>
<keyword evidence="7" id="KW-1185">Reference proteome</keyword>
<dbReference type="OrthoDB" id="418495at2759"/>
<organism evidence="6 7">
    <name type="scientific">Carpinus fangiana</name>
    <dbReference type="NCBI Taxonomy" id="176857"/>
    <lineage>
        <taxon>Eukaryota</taxon>
        <taxon>Viridiplantae</taxon>
        <taxon>Streptophyta</taxon>
        <taxon>Embryophyta</taxon>
        <taxon>Tracheophyta</taxon>
        <taxon>Spermatophyta</taxon>
        <taxon>Magnoliopsida</taxon>
        <taxon>eudicotyledons</taxon>
        <taxon>Gunneridae</taxon>
        <taxon>Pentapetalae</taxon>
        <taxon>rosids</taxon>
        <taxon>fabids</taxon>
        <taxon>Fagales</taxon>
        <taxon>Betulaceae</taxon>
        <taxon>Carpinus</taxon>
    </lineage>
</organism>
<name>A0A5N6QP46_9ROSI</name>
<keyword evidence="3" id="KW-0963">Cytoplasm</keyword>
<dbReference type="InterPro" id="IPR036249">
    <property type="entry name" value="Thioredoxin-like_sf"/>
</dbReference>
<evidence type="ECO:0000313" key="6">
    <source>
        <dbReference type="EMBL" id="KAE8008794.1"/>
    </source>
</evidence>
<evidence type="ECO:0000313" key="7">
    <source>
        <dbReference type="Proteomes" id="UP000327013"/>
    </source>
</evidence>
<evidence type="ECO:0000256" key="4">
    <source>
        <dbReference type="ARBA" id="ARBA00023284"/>
    </source>
</evidence>
<dbReference type="InterPro" id="IPR011905">
    <property type="entry name" value="GlrX-like_pln_2"/>
</dbReference>
<protein>
    <submittedName>
        <fullName evidence="6">Uncharacterized protein</fullName>
    </submittedName>
</protein>
<dbReference type="AlphaFoldDB" id="A0A5N6QP46"/>
<comment type="similarity">
    <text evidence="2">Belongs to the glutaredoxin family. CC-type subfamily.</text>
</comment>
<dbReference type="SUPFAM" id="SSF52833">
    <property type="entry name" value="Thioredoxin-like"/>
    <property type="match status" value="1"/>
</dbReference>
<dbReference type="Proteomes" id="UP000327013">
    <property type="component" value="Chromosome 2"/>
</dbReference>
<dbReference type="PANTHER" id="PTHR10168">
    <property type="entry name" value="GLUTAREDOXIN"/>
    <property type="match status" value="1"/>
</dbReference>
<evidence type="ECO:0000256" key="2">
    <source>
        <dbReference type="ARBA" id="ARBA00007568"/>
    </source>
</evidence>
<reference evidence="6 7" key="1">
    <citation type="submission" date="2019-06" db="EMBL/GenBank/DDBJ databases">
        <title>A chromosomal-level reference genome of Carpinus fangiana (Coryloideae, Betulaceae).</title>
        <authorList>
            <person name="Yang X."/>
            <person name="Wang Z."/>
            <person name="Zhang L."/>
            <person name="Hao G."/>
            <person name="Liu J."/>
            <person name="Yang Y."/>
        </authorList>
    </citation>
    <scope>NUCLEOTIDE SEQUENCE [LARGE SCALE GENOMIC DNA]</scope>
    <source>
        <strain evidence="6">Cfa_2016G</strain>
        <tissue evidence="6">Leaf</tissue>
    </source>
</reference>
<dbReference type="Gene3D" id="3.40.30.10">
    <property type="entry name" value="Glutaredoxin"/>
    <property type="match status" value="1"/>
</dbReference>
<comment type="subcellular location">
    <subcellularLocation>
        <location evidence="1">Cytoplasm</location>
    </subcellularLocation>
</comment>
<keyword evidence="4" id="KW-0676">Redox-active center</keyword>
<proteinExistence type="inferred from homology"/>
<feature type="region of interest" description="Disordered" evidence="5">
    <location>
        <begin position="17"/>
        <end position="50"/>
    </location>
</feature>
<evidence type="ECO:0000256" key="1">
    <source>
        <dbReference type="ARBA" id="ARBA00004496"/>
    </source>
</evidence>
<evidence type="ECO:0000256" key="5">
    <source>
        <dbReference type="SAM" id="MobiDB-lite"/>
    </source>
</evidence>
<evidence type="ECO:0000256" key="3">
    <source>
        <dbReference type="ARBA" id="ARBA00022490"/>
    </source>
</evidence>
<accession>A0A5N6QP46</accession>
<dbReference type="GO" id="GO:0005737">
    <property type="term" value="C:cytoplasm"/>
    <property type="evidence" value="ECO:0007669"/>
    <property type="project" value="UniProtKB-SubCell"/>
</dbReference>